<dbReference type="EMBL" id="JAOPKB010000034">
    <property type="protein sequence ID" value="MCU4976000.1"/>
    <property type="molecule type" value="Genomic_DNA"/>
</dbReference>
<name>A0AAP3E4X5_9EURY</name>
<dbReference type="RefSeq" id="WP_338006452.1">
    <property type="nucleotide sequence ID" value="NZ_JAOPKA010000036.1"/>
</dbReference>
<keyword evidence="3" id="KW-0378">Hydrolase</keyword>
<proteinExistence type="inferred from homology"/>
<evidence type="ECO:0000259" key="2">
    <source>
        <dbReference type="Pfam" id="PF00884"/>
    </source>
</evidence>
<sequence length="440" mass="50556">MPAQNVLFVIVDDQRADTIGACGNDDIHTPTLDRLARNGSHLQPHTNVPVCTPSRAELLSGRTGFENGVRWFGERLEDDVTPLPDVLTSAGYRTCFTGKWHLERHPTEAGYDEVHRYREGGMIEGDHWIEFEEDESTVRGHSTDLIAEAAIDFVRSTTDPWFCHVGFFSPHDPRTPPEPFASMYDPADVSLPENYMPEHPFDNGEMTIRDELLETWPRNPDAIRRHLADYYGMITHHDYQIGRMLDALEQTGQLEETLIVFTSDHGLGIGSHGLMGKENLYEHSTRVPLLLSGPGVPSDRQFDTLVGHCDFYPTLLDLLDIDEPAGIDGRSYVPVLRDESDHHRTEMCCTYRDRQRSIRTDRWKYIVYPETDHEQLFDLENDPNELCNLLDKWRLRSDDQWGYEPPIEPERVDAVTADLRERLHEWQIEVGDELAHITIE</sequence>
<evidence type="ECO:0000313" key="5">
    <source>
        <dbReference type="Proteomes" id="UP001320972"/>
    </source>
</evidence>
<dbReference type="Gene3D" id="3.40.720.10">
    <property type="entry name" value="Alkaline Phosphatase, subunit A"/>
    <property type="match status" value="1"/>
</dbReference>
<protein>
    <submittedName>
        <fullName evidence="3">Sulfatase-like hydrolase/transferase</fullName>
    </submittedName>
</protein>
<dbReference type="InterPro" id="IPR000917">
    <property type="entry name" value="Sulfatase_N"/>
</dbReference>
<dbReference type="CDD" id="cd16155">
    <property type="entry name" value="sulfatase_like"/>
    <property type="match status" value="1"/>
</dbReference>
<dbReference type="Pfam" id="PF00884">
    <property type="entry name" value="Sulfatase"/>
    <property type="match status" value="1"/>
</dbReference>
<dbReference type="Proteomes" id="UP001320972">
    <property type="component" value="Unassembled WGS sequence"/>
</dbReference>
<dbReference type="InterPro" id="IPR050738">
    <property type="entry name" value="Sulfatase"/>
</dbReference>
<dbReference type="InterPro" id="IPR017850">
    <property type="entry name" value="Alkaline_phosphatase_core_sf"/>
</dbReference>
<comment type="similarity">
    <text evidence="1">Belongs to the sulfatase family.</text>
</comment>
<feature type="domain" description="Sulfatase N-terminal" evidence="2">
    <location>
        <begin position="4"/>
        <end position="321"/>
    </location>
</feature>
<evidence type="ECO:0000313" key="4">
    <source>
        <dbReference type="EMBL" id="MCU4976000.1"/>
    </source>
</evidence>
<reference evidence="3 5" key="1">
    <citation type="submission" date="2022-09" db="EMBL/GenBank/DDBJ databases">
        <title>Enrichment on poylsaccharides allowed isolation of novel metabolic and taxonomic groups of Haloarchaea.</title>
        <authorList>
            <person name="Sorokin D.Y."/>
            <person name="Elcheninov A.G."/>
            <person name="Khizhniak T.V."/>
            <person name="Kolganova T.V."/>
            <person name="Kublanov I.V."/>
        </authorList>
    </citation>
    <scope>NUCLEOTIDE SEQUENCE</scope>
    <source>
        <strain evidence="4 5">AArc-m2/3/4</strain>
        <strain evidence="3">AArc-xg1-1</strain>
    </source>
</reference>
<accession>A0AAP3E4X5</accession>
<organism evidence="3 6">
    <name type="scientific">Natronoglomus mannanivorans</name>
    <dbReference type="NCBI Taxonomy" id="2979990"/>
    <lineage>
        <taxon>Archaea</taxon>
        <taxon>Methanobacteriati</taxon>
        <taxon>Methanobacteriota</taxon>
        <taxon>Stenosarchaea group</taxon>
        <taxon>Halobacteria</taxon>
        <taxon>Halobacteriales</taxon>
        <taxon>Natrialbaceae</taxon>
        <taxon>Natronoglomus</taxon>
    </lineage>
</organism>
<dbReference type="AlphaFoldDB" id="A0AAP3E4X5"/>
<dbReference type="EMBL" id="JAOPKA010000036">
    <property type="protein sequence ID" value="MCU4744652.1"/>
    <property type="molecule type" value="Genomic_DNA"/>
</dbReference>
<dbReference type="Proteomes" id="UP001321018">
    <property type="component" value="Unassembled WGS sequence"/>
</dbReference>
<evidence type="ECO:0000256" key="1">
    <source>
        <dbReference type="ARBA" id="ARBA00008779"/>
    </source>
</evidence>
<dbReference type="PANTHER" id="PTHR42693:SF33">
    <property type="entry name" value="ARYLSULFATASE"/>
    <property type="match status" value="1"/>
</dbReference>
<evidence type="ECO:0000313" key="6">
    <source>
        <dbReference type="Proteomes" id="UP001321018"/>
    </source>
</evidence>
<evidence type="ECO:0000313" key="3">
    <source>
        <dbReference type="EMBL" id="MCU4744652.1"/>
    </source>
</evidence>
<gene>
    <name evidence="4" type="ORF">OB955_25340</name>
    <name evidence="3" type="ORF">OB960_25105</name>
</gene>
<dbReference type="GO" id="GO:0004065">
    <property type="term" value="F:arylsulfatase activity"/>
    <property type="evidence" value="ECO:0007669"/>
    <property type="project" value="TreeGrafter"/>
</dbReference>
<keyword evidence="5" id="KW-1185">Reference proteome</keyword>
<dbReference type="SUPFAM" id="SSF53649">
    <property type="entry name" value="Alkaline phosphatase-like"/>
    <property type="match status" value="1"/>
</dbReference>
<dbReference type="PANTHER" id="PTHR42693">
    <property type="entry name" value="ARYLSULFATASE FAMILY MEMBER"/>
    <property type="match status" value="1"/>
</dbReference>
<comment type="caution">
    <text evidence="3">The sequence shown here is derived from an EMBL/GenBank/DDBJ whole genome shotgun (WGS) entry which is preliminary data.</text>
</comment>